<sequence>MSAELQRALALLTAKDHGSAVAAFDAVIRTAPGLVDAHYNRGVALRELRRNVEALQAFETALALMPAHEAAAQNRLAMLLELGRPEAARAGLVAEVARAATPDALTNLGLAEQALGHPDEARAKFESALALDPAHRLASWNLALLDLREGRWKEGFERYDAAWPGTFGRNVSRREMGRPAWRGESLEGRSILLHGDEGLGDTLQGLRFVAAVARQAARTVLEVQRGLGPLARTLATDKPIEVIEMGDTLPATDVHAPLHALPARLGADATSIAVASAYVTPPAERVLEWRSRLQDDRLKHVGLAWRGNPTHPDDRYRSMALARLRPLFDVEGSRLVSLQLNPTGDDVAVLAERGAPDRVGETTDGLADTAGLIAALDLVITVDTSLAHLAGAMGRPVWILLGTRPDWRWLRSGERTAWYPTARLFRSEGDWDAVVSGVRGELRGFVAGGG</sequence>
<dbReference type="RefSeq" id="WP_171094628.1">
    <property type="nucleotide sequence ID" value="NZ_CP053069.1"/>
</dbReference>
<dbReference type="Pfam" id="PF13432">
    <property type="entry name" value="TPR_16"/>
    <property type="match status" value="2"/>
</dbReference>
<dbReference type="Gene3D" id="3.40.50.2000">
    <property type="entry name" value="Glycogen Phosphorylase B"/>
    <property type="match status" value="1"/>
</dbReference>
<dbReference type="Proteomes" id="UP000501534">
    <property type="component" value="Chromosome"/>
</dbReference>
<accession>A0A6M4GYT5</accession>
<keyword evidence="2" id="KW-0131">Cell cycle</keyword>
<dbReference type="PANTHER" id="PTHR44809:SF1">
    <property type="entry name" value="PROTEIN O-MANNOSYL-TRANSFERASE TMTC1"/>
    <property type="match status" value="1"/>
</dbReference>
<dbReference type="PANTHER" id="PTHR44809">
    <property type="match status" value="1"/>
</dbReference>
<dbReference type="SUPFAM" id="SSF48452">
    <property type="entry name" value="TPR-like"/>
    <property type="match status" value="1"/>
</dbReference>
<proteinExistence type="predicted"/>
<dbReference type="EMBL" id="CP053069">
    <property type="protein sequence ID" value="QJR12430.1"/>
    <property type="molecule type" value="Genomic_DNA"/>
</dbReference>
<evidence type="ECO:0000313" key="2">
    <source>
        <dbReference type="EMBL" id="QJR12430.1"/>
    </source>
</evidence>
<dbReference type="GO" id="GO:0016757">
    <property type="term" value="F:glycosyltransferase activity"/>
    <property type="evidence" value="ECO:0007669"/>
    <property type="project" value="InterPro"/>
</dbReference>
<dbReference type="PROSITE" id="PS50005">
    <property type="entry name" value="TPR"/>
    <property type="match status" value="2"/>
</dbReference>
<reference evidence="2 3" key="1">
    <citation type="submission" date="2020-04" db="EMBL/GenBank/DDBJ databases">
        <title>Usitatibacter rugosus gen. nov., sp. nov. and Usitatibacter palustris sp. nov., novel members of Usitatibacteraceae fam. nov. within the order Nitrosomonadales isolated from soil.</title>
        <authorList>
            <person name="Huber K.J."/>
            <person name="Neumann-Schaal M."/>
            <person name="Geppert A."/>
            <person name="Luckner M."/>
            <person name="Wanner G."/>
            <person name="Overmann J."/>
        </authorList>
    </citation>
    <scope>NUCLEOTIDE SEQUENCE [LARGE SCALE GENOMIC DNA]</scope>
    <source>
        <strain evidence="2 3">0125_3</strain>
    </source>
</reference>
<dbReference type="KEGG" id="uru:DSM104443_03516"/>
<dbReference type="Pfam" id="PF01075">
    <property type="entry name" value="Glyco_transf_9"/>
    <property type="match status" value="1"/>
</dbReference>
<dbReference type="InterPro" id="IPR011990">
    <property type="entry name" value="TPR-like_helical_dom_sf"/>
</dbReference>
<dbReference type="InterPro" id="IPR052943">
    <property type="entry name" value="TMTC_O-mannosyl-trnsfr"/>
</dbReference>
<dbReference type="AlphaFoldDB" id="A0A6M4GYT5"/>
<organism evidence="2 3">
    <name type="scientific">Usitatibacter rugosus</name>
    <dbReference type="NCBI Taxonomy" id="2732067"/>
    <lineage>
        <taxon>Bacteria</taxon>
        <taxon>Pseudomonadati</taxon>
        <taxon>Pseudomonadota</taxon>
        <taxon>Betaproteobacteria</taxon>
        <taxon>Nitrosomonadales</taxon>
        <taxon>Usitatibacteraceae</taxon>
        <taxon>Usitatibacter</taxon>
    </lineage>
</organism>
<dbReference type="SMART" id="SM00028">
    <property type="entry name" value="TPR"/>
    <property type="match status" value="3"/>
</dbReference>
<dbReference type="InterPro" id="IPR002201">
    <property type="entry name" value="Glyco_trans_9"/>
</dbReference>
<protein>
    <submittedName>
        <fullName evidence="2">Cell division coordinator CpoB</fullName>
    </submittedName>
</protein>
<keyword evidence="1" id="KW-0802">TPR repeat</keyword>
<keyword evidence="2" id="KW-0132">Cell division</keyword>
<evidence type="ECO:0000313" key="3">
    <source>
        <dbReference type="Proteomes" id="UP000501534"/>
    </source>
</evidence>
<keyword evidence="3" id="KW-1185">Reference proteome</keyword>
<feature type="repeat" description="TPR" evidence="1">
    <location>
        <begin position="35"/>
        <end position="68"/>
    </location>
</feature>
<dbReference type="InterPro" id="IPR019734">
    <property type="entry name" value="TPR_rpt"/>
</dbReference>
<gene>
    <name evidence="2" type="primary">cpoB_2</name>
    <name evidence="2" type="ORF">DSM104443_03516</name>
</gene>
<dbReference type="Gene3D" id="1.25.40.10">
    <property type="entry name" value="Tetratricopeptide repeat domain"/>
    <property type="match status" value="2"/>
</dbReference>
<name>A0A6M4GYT5_9PROT</name>
<feature type="repeat" description="TPR" evidence="1">
    <location>
        <begin position="102"/>
        <end position="135"/>
    </location>
</feature>
<dbReference type="GO" id="GO:0051301">
    <property type="term" value="P:cell division"/>
    <property type="evidence" value="ECO:0007669"/>
    <property type="project" value="UniProtKB-KW"/>
</dbReference>
<evidence type="ECO:0000256" key="1">
    <source>
        <dbReference type="PROSITE-ProRule" id="PRU00339"/>
    </source>
</evidence>
<dbReference type="SUPFAM" id="SSF53756">
    <property type="entry name" value="UDP-Glycosyltransferase/glycogen phosphorylase"/>
    <property type="match status" value="1"/>
</dbReference>